<feature type="region of interest" description="Disordered" evidence="1">
    <location>
        <begin position="21"/>
        <end position="56"/>
    </location>
</feature>
<dbReference type="RefSeq" id="WP_254165171.1">
    <property type="nucleotide sequence ID" value="NZ_JANAFB010000005.1"/>
</dbReference>
<dbReference type="EMBL" id="JANAFB010000005">
    <property type="protein sequence ID" value="MCP3425062.1"/>
    <property type="molecule type" value="Genomic_DNA"/>
</dbReference>
<organism evidence="2 3">
    <name type="scientific">Rothia santali</name>
    <dbReference type="NCBI Taxonomy" id="2949643"/>
    <lineage>
        <taxon>Bacteria</taxon>
        <taxon>Bacillati</taxon>
        <taxon>Actinomycetota</taxon>
        <taxon>Actinomycetes</taxon>
        <taxon>Micrococcales</taxon>
        <taxon>Micrococcaceae</taxon>
        <taxon>Rothia</taxon>
    </lineage>
</organism>
<gene>
    <name evidence="2" type="ORF">NBM05_03195</name>
</gene>
<name>A0A9X2KGP9_9MICC</name>
<accession>A0A9X2KGP9</accession>
<evidence type="ECO:0000256" key="1">
    <source>
        <dbReference type="SAM" id="MobiDB-lite"/>
    </source>
</evidence>
<evidence type="ECO:0000313" key="2">
    <source>
        <dbReference type="EMBL" id="MCP3425062.1"/>
    </source>
</evidence>
<dbReference type="AlphaFoldDB" id="A0A9X2KGP9"/>
<comment type="caution">
    <text evidence="2">The sequence shown here is derived from an EMBL/GenBank/DDBJ whole genome shotgun (WGS) entry which is preliminary data.</text>
</comment>
<reference evidence="2" key="1">
    <citation type="submission" date="2022-06" db="EMBL/GenBank/DDBJ databases">
        <title>Rothia sp. isolated from sandalwood seedling.</title>
        <authorList>
            <person name="Tuikhar N."/>
            <person name="Kirdat K."/>
            <person name="Thorat V."/>
            <person name="Swetha P."/>
            <person name="Padma S."/>
            <person name="Sundararaj R."/>
            <person name="Yadav A."/>
        </authorList>
    </citation>
    <scope>NUCLEOTIDE SEQUENCE</scope>
    <source>
        <strain evidence="2">AR01</strain>
    </source>
</reference>
<proteinExistence type="predicted"/>
<dbReference type="Proteomes" id="UP001139502">
    <property type="component" value="Unassembled WGS sequence"/>
</dbReference>
<evidence type="ECO:0000313" key="3">
    <source>
        <dbReference type="Proteomes" id="UP001139502"/>
    </source>
</evidence>
<sequence>MRHRDVAAPAMLVLREGDEAAIGGEARRQQAGGDDGVAPARCLRRGGVSGPCGRDVSARLRAAAGRQRRRPPGRRRP</sequence>
<keyword evidence="3" id="KW-1185">Reference proteome</keyword>
<protein>
    <submittedName>
        <fullName evidence="2">Uncharacterized protein</fullName>
    </submittedName>
</protein>